<feature type="transmembrane region" description="Helical" evidence="1">
    <location>
        <begin position="354"/>
        <end position="378"/>
    </location>
</feature>
<keyword evidence="1" id="KW-0472">Membrane</keyword>
<feature type="domain" description="STAS" evidence="2">
    <location>
        <begin position="12"/>
        <end position="102"/>
    </location>
</feature>
<dbReference type="GO" id="GO:0005548">
    <property type="term" value="F:phospholipid transporter activity"/>
    <property type="evidence" value="ECO:0007669"/>
    <property type="project" value="TreeGrafter"/>
</dbReference>
<accession>A0A8J2ZEB2</accession>
<dbReference type="Pfam" id="PF13466">
    <property type="entry name" value="STAS_2"/>
    <property type="match status" value="1"/>
</dbReference>
<evidence type="ECO:0000259" key="2">
    <source>
        <dbReference type="PROSITE" id="PS50801"/>
    </source>
</evidence>
<gene>
    <name evidence="3" type="ORF">GCM10010964_36090</name>
</gene>
<organism evidence="3 4">
    <name type="scientific">Caldovatus sediminis</name>
    <dbReference type="NCBI Taxonomy" id="2041189"/>
    <lineage>
        <taxon>Bacteria</taxon>
        <taxon>Pseudomonadati</taxon>
        <taxon>Pseudomonadota</taxon>
        <taxon>Alphaproteobacteria</taxon>
        <taxon>Acetobacterales</taxon>
        <taxon>Roseomonadaceae</taxon>
        <taxon>Caldovatus</taxon>
    </lineage>
</organism>
<sequence length="382" mass="38764">MPTAIPPPPDLARLEARPEGQRLVLAFSGRLDIEAAARLWRAAMRAAADRPAARAGEVVLDLAGLTALDSAGATLLLRIAEAAGPRAARFEGASAGVATVLARTRAALAAPGPPPGPPPLSPLAALGRAGVARMRRWVGGIGFLGEAAAATLRALRRPALVRGRDVLRHLDEVGTRAFPLTVLLGTLIGVILAFQSSIPMRRFGAEVFIPQLVGISLLRELGPLLAAVILAGRTGSAFAAELGTMTVNEEVSALRIMGVDPVAMLVLPRLLAATLAMPVLTLLLDLAGLVGMGAVMGTLGFPPAAVLAQLEQALSLGDLLGGLFKAAVFGLVVGGIGCHAGLSAGMGPRAVGDAATAAVVGGIVATIVLDGLFAVLFFRLGL</sequence>
<keyword evidence="1" id="KW-1133">Transmembrane helix</keyword>
<keyword evidence="4" id="KW-1185">Reference proteome</keyword>
<comment type="caution">
    <text evidence="3">The sequence shown here is derived from an EMBL/GenBank/DDBJ whole genome shotgun (WGS) entry which is preliminary data.</text>
</comment>
<dbReference type="PANTHER" id="PTHR30188:SF3">
    <property type="entry name" value="ABC TRANSPORTER PERMEASE"/>
    <property type="match status" value="1"/>
</dbReference>
<dbReference type="EMBL" id="BMKS01000014">
    <property type="protein sequence ID" value="GGG45484.1"/>
    <property type="molecule type" value="Genomic_DNA"/>
</dbReference>
<feature type="transmembrane region" description="Helical" evidence="1">
    <location>
        <begin position="322"/>
        <end position="342"/>
    </location>
</feature>
<proteinExistence type="predicted"/>
<feature type="transmembrane region" description="Helical" evidence="1">
    <location>
        <begin position="289"/>
        <end position="310"/>
    </location>
</feature>
<protein>
    <submittedName>
        <fullName evidence="3">ABC transporter permease</fullName>
    </submittedName>
</protein>
<dbReference type="InterPro" id="IPR002645">
    <property type="entry name" value="STAS_dom"/>
</dbReference>
<reference evidence="3 4" key="1">
    <citation type="journal article" date="2014" name="Int. J. Syst. Evol. Microbiol.">
        <title>Complete genome sequence of Corynebacterium casei LMG S-19264T (=DSM 44701T), isolated from a smear-ripened cheese.</title>
        <authorList>
            <consortium name="US DOE Joint Genome Institute (JGI-PGF)"/>
            <person name="Walter F."/>
            <person name="Albersmeier A."/>
            <person name="Kalinowski J."/>
            <person name="Ruckert C."/>
        </authorList>
    </citation>
    <scope>NUCLEOTIDE SEQUENCE [LARGE SCALE GENOMIC DNA]</scope>
    <source>
        <strain evidence="3 4">CGMCC 1.16330</strain>
    </source>
</reference>
<dbReference type="SUPFAM" id="SSF52091">
    <property type="entry name" value="SpoIIaa-like"/>
    <property type="match status" value="1"/>
</dbReference>
<dbReference type="PANTHER" id="PTHR30188">
    <property type="entry name" value="ABC TRANSPORTER PERMEASE PROTEIN-RELATED"/>
    <property type="match status" value="1"/>
</dbReference>
<dbReference type="PROSITE" id="PS50801">
    <property type="entry name" value="STAS"/>
    <property type="match status" value="1"/>
</dbReference>
<evidence type="ECO:0000256" key="1">
    <source>
        <dbReference type="SAM" id="Phobius"/>
    </source>
</evidence>
<dbReference type="AlphaFoldDB" id="A0A8J2ZEB2"/>
<dbReference type="Gene3D" id="3.30.750.24">
    <property type="entry name" value="STAS domain"/>
    <property type="match status" value="1"/>
</dbReference>
<dbReference type="Pfam" id="PF02405">
    <property type="entry name" value="MlaE"/>
    <property type="match status" value="1"/>
</dbReference>
<evidence type="ECO:0000313" key="3">
    <source>
        <dbReference type="EMBL" id="GGG45484.1"/>
    </source>
</evidence>
<name>A0A8J2ZEB2_9PROT</name>
<feature type="transmembrane region" description="Helical" evidence="1">
    <location>
        <begin position="176"/>
        <end position="194"/>
    </location>
</feature>
<evidence type="ECO:0000313" key="4">
    <source>
        <dbReference type="Proteomes" id="UP000597507"/>
    </source>
</evidence>
<dbReference type="InterPro" id="IPR058548">
    <property type="entry name" value="MlaB-like_STAS"/>
</dbReference>
<keyword evidence="1" id="KW-0812">Transmembrane</keyword>
<dbReference type="RefSeq" id="WP_188902798.1">
    <property type="nucleotide sequence ID" value="NZ_BMKS01000014.1"/>
</dbReference>
<dbReference type="InterPro" id="IPR036513">
    <property type="entry name" value="STAS_dom_sf"/>
</dbReference>
<dbReference type="GO" id="GO:0043190">
    <property type="term" value="C:ATP-binding cassette (ABC) transporter complex"/>
    <property type="evidence" value="ECO:0007669"/>
    <property type="project" value="InterPro"/>
</dbReference>
<dbReference type="InterPro" id="IPR030802">
    <property type="entry name" value="Permease_MalE"/>
</dbReference>
<dbReference type="Proteomes" id="UP000597507">
    <property type="component" value="Unassembled WGS sequence"/>
</dbReference>